<reference evidence="1 2" key="1">
    <citation type="journal article" date="2018" name="J. Allergy Clin. Immunol.">
        <title>High-quality assembly of Dermatophagoides pteronyssinus genome and transcriptome reveals a wide range of novel allergens.</title>
        <authorList>
            <person name="Liu X.Y."/>
            <person name="Yang K.Y."/>
            <person name="Wang M.Q."/>
            <person name="Kwok J.S."/>
            <person name="Zeng X."/>
            <person name="Yang Z."/>
            <person name="Xiao X.J."/>
            <person name="Lau C.P."/>
            <person name="Li Y."/>
            <person name="Huang Z.M."/>
            <person name="Ba J.G."/>
            <person name="Yim A.K."/>
            <person name="Ouyang C.Y."/>
            <person name="Ngai S.M."/>
            <person name="Chan T.F."/>
            <person name="Leung E.L."/>
            <person name="Liu L."/>
            <person name="Liu Z.G."/>
            <person name="Tsui S.K."/>
        </authorList>
    </citation>
    <scope>NUCLEOTIDE SEQUENCE [LARGE SCALE GENOMIC DNA]</scope>
    <source>
        <strain evidence="1">Derp</strain>
    </source>
</reference>
<dbReference type="EMBL" id="NJHN03000062">
    <property type="protein sequence ID" value="KAH9418914.1"/>
    <property type="molecule type" value="Genomic_DNA"/>
</dbReference>
<accession>A0ABQ8J8L9</accession>
<comment type="caution">
    <text evidence="1">The sequence shown here is derived from an EMBL/GenBank/DDBJ whole genome shotgun (WGS) entry which is preliminary data.</text>
</comment>
<gene>
    <name evidence="1" type="ORF">DERP_004242</name>
</gene>
<evidence type="ECO:0000313" key="2">
    <source>
        <dbReference type="Proteomes" id="UP000887458"/>
    </source>
</evidence>
<organism evidence="1 2">
    <name type="scientific">Dermatophagoides pteronyssinus</name>
    <name type="common">European house dust mite</name>
    <dbReference type="NCBI Taxonomy" id="6956"/>
    <lineage>
        <taxon>Eukaryota</taxon>
        <taxon>Metazoa</taxon>
        <taxon>Ecdysozoa</taxon>
        <taxon>Arthropoda</taxon>
        <taxon>Chelicerata</taxon>
        <taxon>Arachnida</taxon>
        <taxon>Acari</taxon>
        <taxon>Acariformes</taxon>
        <taxon>Sarcoptiformes</taxon>
        <taxon>Astigmata</taxon>
        <taxon>Psoroptidia</taxon>
        <taxon>Analgoidea</taxon>
        <taxon>Pyroglyphidae</taxon>
        <taxon>Dermatophagoidinae</taxon>
        <taxon>Dermatophagoides</taxon>
    </lineage>
</organism>
<dbReference type="Proteomes" id="UP000887458">
    <property type="component" value="Unassembled WGS sequence"/>
</dbReference>
<sequence length="79" mass="9673">MNNQAGTMFYNVRLSDCCLTENFHHYYPVYFIPVYYYLAYYEIYYFHNAQYENPFCLMLRVTSMLISICQPFPLDYNLN</sequence>
<proteinExistence type="predicted"/>
<reference evidence="1 2" key="2">
    <citation type="journal article" date="2022" name="Mol. Biol. Evol.">
        <title>Comparative Genomics Reveals Insights into the Divergent Evolution of Astigmatic Mites and Household Pest Adaptations.</title>
        <authorList>
            <person name="Xiong Q."/>
            <person name="Wan A.T."/>
            <person name="Liu X."/>
            <person name="Fung C.S."/>
            <person name="Xiao X."/>
            <person name="Malainual N."/>
            <person name="Hou J."/>
            <person name="Wang L."/>
            <person name="Wang M."/>
            <person name="Yang K.Y."/>
            <person name="Cui Y."/>
            <person name="Leung E.L."/>
            <person name="Nong W."/>
            <person name="Shin S.K."/>
            <person name="Au S.W."/>
            <person name="Jeong K.Y."/>
            <person name="Chew F.T."/>
            <person name="Hui J.H."/>
            <person name="Leung T.F."/>
            <person name="Tungtrongchitr A."/>
            <person name="Zhong N."/>
            <person name="Liu Z."/>
            <person name="Tsui S.K."/>
        </authorList>
    </citation>
    <scope>NUCLEOTIDE SEQUENCE [LARGE SCALE GENOMIC DNA]</scope>
    <source>
        <strain evidence="1">Derp</strain>
    </source>
</reference>
<protein>
    <submittedName>
        <fullName evidence="1">Uncharacterized protein</fullName>
    </submittedName>
</protein>
<name>A0ABQ8J8L9_DERPT</name>
<keyword evidence="2" id="KW-1185">Reference proteome</keyword>
<evidence type="ECO:0000313" key="1">
    <source>
        <dbReference type="EMBL" id="KAH9418914.1"/>
    </source>
</evidence>